<keyword evidence="8 10" id="KW-1133">Transmembrane helix</keyword>
<feature type="transmembrane region" description="Helical" evidence="10">
    <location>
        <begin position="70"/>
        <end position="88"/>
    </location>
</feature>
<dbReference type="InterPro" id="IPR006419">
    <property type="entry name" value="NMN_transpt_PnuC"/>
</dbReference>
<protein>
    <recommendedName>
        <fullName evidence="4">Nicotinamide riboside transporter PnuC</fullName>
    </recommendedName>
</protein>
<feature type="transmembrane region" description="Helical" evidence="10">
    <location>
        <begin position="182"/>
        <end position="199"/>
    </location>
</feature>
<evidence type="ECO:0000256" key="1">
    <source>
        <dbReference type="ARBA" id="ARBA00002672"/>
    </source>
</evidence>
<evidence type="ECO:0000256" key="9">
    <source>
        <dbReference type="ARBA" id="ARBA00023136"/>
    </source>
</evidence>
<keyword evidence="9 10" id="KW-0472">Membrane</keyword>
<organism evidence="11 12">
    <name type="scientific">Rivibacter subsaxonicus</name>
    <dbReference type="NCBI Taxonomy" id="457575"/>
    <lineage>
        <taxon>Bacteria</taxon>
        <taxon>Pseudomonadati</taxon>
        <taxon>Pseudomonadota</taxon>
        <taxon>Betaproteobacteria</taxon>
        <taxon>Burkholderiales</taxon>
        <taxon>Rivibacter</taxon>
    </lineage>
</organism>
<keyword evidence="12" id="KW-1185">Reference proteome</keyword>
<comment type="subcellular location">
    <subcellularLocation>
        <location evidence="2">Cell membrane</location>
        <topology evidence="2">Multi-pass membrane protein</topology>
    </subcellularLocation>
</comment>
<evidence type="ECO:0000256" key="7">
    <source>
        <dbReference type="ARBA" id="ARBA00022692"/>
    </source>
</evidence>
<dbReference type="NCBIfam" id="TIGR01528">
    <property type="entry name" value="NMN_trans_PnuC"/>
    <property type="match status" value="1"/>
</dbReference>
<gene>
    <name evidence="11" type="ORF">EV670_2097</name>
</gene>
<evidence type="ECO:0000256" key="3">
    <source>
        <dbReference type="ARBA" id="ARBA00006669"/>
    </source>
</evidence>
<dbReference type="OrthoDB" id="9791248at2"/>
<reference evidence="11 12" key="1">
    <citation type="submission" date="2019-02" db="EMBL/GenBank/DDBJ databases">
        <title>Genomic Encyclopedia of Type Strains, Phase IV (KMG-IV): sequencing the most valuable type-strain genomes for metagenomic binning, comparative biology and taxonomic classification.</title>
        <authorList>
            <person name="Goeker M."/>
        </authorList>
    </citation>
    <scope>NUCLEOTIDE SEQUENCE [LARGE SCALE GENOMIC DNA]</scope>
    <source>
        <strain evidence="11 12">DSM 19570</strain>
    </source>
</reference>
<evidence type="ECO:0000256" key="5">
    <source>
        <dbReference type="ARBA" id="ARBA00022448"/>
    </source>
</evidence>
<feature type="transmembrane region" description="Helical" evidence="10">
    <location>
        <begin position="20"/>
        <end position="38"/>
    </location>
</feature>
<dbReference type="EMBL" id="SHKP01000006">
    <property type="protein sequence ID" value="RZT97704.1"/>
    <property type="molecule type" value="Genomic_DNA"/>
</dbReference>
<keyword evidence="5" id="KW-0813">Transport</keyword>
<evidence type="ECO:0000256" key="10">
    <source>
        <dbReference type="SAM" id="Phobius"/>
    </source>
</evidence>
<dbReference type="AlphaFoldDB" id="A0A4Q7VNA7"/>
<dbReference type="GO" id="GO:0034257">
    <property type="term" value="F:nicotinamide riboside transmembrane transporter activity"/>
    <property type="evidence" value="ECO:0007669"/>
    <property type="project" value="InterPro"/>
</dbReference>
<dbReference type="RefSeq" id="WP_130431816.1">
    <property type="nucleotide sequence ID" value="NZ_SHKP01000006.1"/>
</dbReference>
<evidence type="ECO:0000256" key="8">
    <source>
        <dbReference type="ARBA" id="ARBA00022989"/>
    </source>
</evidence>
<dbReference type="GO" id="GO:0005886">
    <property type="term" value="C:plasma membrane"/>
    <property type="evidence" value="ECO:0007669"/>
    <property type="project" value="UniProtKB-SubCell"/>
</dbReference>
<evidence type="ECO:0000256" key="4">
    <source>
        <dbReference type="ARBA" id="ARBA00017522"/>
    </source>
</evidence>
<dbReference type="PANTHER" id="PTHR36122">
    <property type="entry name" value="NICOTINAMIDE RIBOSIDE TRANSPORTER PNUC"/>
    <property type="match status" value="1"/>
</dbReference>
<dbReference type="Proteomes" id="UP000293671">
    <property type="component" value="Unassembled WGS sequence"/>
</dbReference>
<comment type="similarity">
    <text evidence="3">Belongs to the nicotinamide ribonucleoside (NR) uptake permease (TC 4.B.1) family.</text>
</comment>
<evidence type="ECO:0000313" key="12">
    <source>
        <dbReference type="Proteomes" id="UP000293671"/>
    </source>
</evidence>
<feature type="transmembrane region" description="Helical" evidence="10">
    <location>
        <begin position="45"/>
        <end position="64"/>
    </location>
</feature>
<name>A0A4Q7VNA7_9BURK</name>
<accession>A0A4Q7VNA7</accession>
<feature type="transmembrane region" description="Helical" evidence="10">
    <location>
        <begin position="109"/>
        <end position="127"/>
    </location>
</feature>
<keyword evidence="7 10" id="KW-0812">Transmembrane</keyword>
<proteinExistence type="inferred from homology"/>
<dbReference type="Pfam" id="PF04973">
    <property type="entry name" value="NMN_transporter"/>
    <property type="match status" value="1"/>
</dbReference>
<comment type="function">
    <text evidence="1">Required for nicotinamide riboside transport across the inner membrane.</text>
</comment>
<evidence type="ECO:0000256" key="2">
    <source>
        <dbReference type="ARBA" id="ARBA00004651"/>
    </source>
</evidence>
<sequence>MLETLSAWLGAPAFTLAGYAASRAELIAALLGVWMVVCNIRVNPLAWPLAITSSALYALVFHAAGLHGNAWLQGLFIVVALWGWWQWLRGAGADGAALRVGRLGARARLLALLGWLLLWPLLLVALNDEFNPVTAADAFTASGSVIGQLLLARKRLENWWTWIAVNTVGIVLFASQQLWLTVALYLLFLVMAIAGARAWRRLAAA</sequence>
<keyword evidence="6" id="KW-1003">Cell membrane</keyword>
<evidence type="ECO:0000313" key="11">
    <source>
        <dbReference type="EMBL" id="RZT97704.1"/>
    </source>
</evidence>
<comment type="caution">
    <text evidence="11">The sequence shown here is derived from an EMBL/GenBank/DDBJ whole genome shotgun (WGS) entry which is preliminary data.</text>
</comment>
<dbReference type="PANTHER" id="PTHR36122:SF2">
    <property type="entry name" value="NICOTINAMIDE RIBOSIDE TRANSPORTER PNUC"/>
    <property type="match status" value="1"/>
</dbReference>
<evidence type="ECO:0000256" key="6">
    <source>
        <dbReference type="ARBA" id="ARBA00022475"/>
    </source>
</evidence>